<gene>
    <name evidence="4" type="ORF">H9L14_14140</name>
</gene>
<dbReference type="InterPro" id="IPR039519">
    <property type="entry name" value="YokE-like_PH"/>
</dbReference>
<protein>
    <submittedName>
        <fullName evidence="4">PH domain-containing protein</fullName>
    </submittedName>
</protein>
<organism evidence="4 5">
    <name type="scientific">Sphingomonas sediminicola</name>
    <dbReference type="NCBI Taxonomy" id="386874"/>
    <lineage>
        <taxon>Bacteria</taxon>
        <taxon>Pseudomonadati</taxon>
        <taxon>Pseudomonadota</taxon>
        <taxon>Alphaproteobacteria</taxon>
        <taxon>Sphingomonadales</taxon>
        <taxon>Sphingomonadaceae</taxon>
        <taxon>Sphingomonas</taxon>
    </lineage>
</organism>
<dbReference type="RefSeq" id="WP_187708601.1">
    <property type="nucleotide sequence ID" value="NZ_CP060782.1"/>
</dbReference>
<feature type="domain" description="SHOCT" evidence="2">
    <location>
        <begin position="172"/>
        <end position="199"/>
    </location>
</feature>
<dbReference type="EMBL" id="CP060782">
    <property type="protein sequence ID" value="QNP45646.1"/>
    <property type="molecule type" value="Genomic_DNA"/>
</dbReference>
<dbReference type="InterPro" id="IPR018649">
    <property type="entry name" value="SHOCT"/>
</dbReference>
<proteinExistence type="predicted"/>
<evidence type="ECO:0000313" key="5">
    <source>
        <dbReference type="Proteomes" id="UP000516105"/>
    </source>
</evidence>
<reference evidence="4 5" key="1">
    <citation type="submission" date="2020-08" db="EMBL/GenBank/DDBJ databases">
        <title>Genome sequence of Sphingomonas sediminicola KACC 15039T.</title>
        <authorList>
            <person name="Hyun D.-W."/>
            <person name="Bae J.-W."/>
        </authorList>
    </citation>
    <scope>NUCLEOTIDE SEQUENCE [LARGE SCALE GENOMIC DNA]</scope>
    <source>
        <strain evidence="4 5">KACC 15039</strain>
    </source>
</reference>
<name>A0ABX6T8A3_9SPHN</name>
<feature type="region of interest" description="Disordered" evidence="1">
    <location>
        <begin position="151"/>
        <end position="170"/>
    </location>
</feature>
<dbReference type="Proteomes" id="UP000516105">
    <property type="component" value="Chromosome"/>
</dbReference>
<feature type="domain" description="YokE-like PH" evidence="3">
    <location>
        <begin position="43"/>
        <end position="143"/>
    </location>
</feature>
<accession>A0ABX6T8A3</accession>
<dbReference type="Pfam" id="PF14470">
    <property type="entry name" value="bPH_3"/>
    <property type="match status" value="1"/>
</dbReference>
<evidence type="ECO:0000313" key="4">
    <source>
        <dbReference type="EMBL" id="QNP45646.1"/>
    </source>
</evidence>
<dbReference type="Pfam" id="PF09851">
    <property type="entry name" value="SHOCT"/>
    <property type="match status" value="1"/>
</dbReference>
<keyword evidence="5" id="KW-1185">Reference proteome</keyword>
<evidence type="ECO:0000259" key="3">
    <source>
        <dbReference type="Pfam" id="PF14470"/>
    </source>
</evidence>
<evidence type="ECO:0000256" key="1">
    <source>
        <dbReference type="SAM" id="MobiDB-lite"/>
    </source>
</evidence>
<sequence>MDNEEKYRQLTEAADWAGICALNGVALDAFGTKKELGVLREHLEPGEIVFALTSGIVKHSETSNSSDWGSNTWLIALTNERFLFLDCALLTRSVDVQSIRLDRVQAVSSSQGWVLGKVMIDLGSRMAVIDNCQKATVAVIGDLANKLLRERENARSPAPTRGGGPSDDDPIEKLERLAALHASGALTDGEFAAAKGKLLGL</sequence>
<evidence type="ECO:0000259" key="2">
    <source>
        <dbReference type="Pfam" id="PF09851"/>
    </source>
</evidence>